<evidence type="ECO:0000313" key="5">
    <source>
        <dbReference type="Proteomes" id="UP000249177"/>
    </source>
</evidence>
<dbReference type="Proteomes" id="UP000249177">
    <property type="component" value="Unassembled WGS sequence"/>
</dbReference>
<dbReference type="PANTHER" id="PTHR36113:SF1">
    <property type="entry name" value="GLYOXALASE_BLEOMYCIN RESISTANCE PROTEIN_DIOXYGENASE"/>
    <property type="match status" value="1"/>
</dbReference>
<organism evidence="4 5">
    <name type="scientific">Flavobacterium aquariorum</name>
    <dbReference type="NCBI Taxonomy" id="2217670"/>
    <lineage>
        <taxon>Bacteria</taxon>
        <taxon>Pseudomonadati</taxon>
        <taxon>Bacteroidota</taxon>
        <taxon>Flavobacteriia</taxon>
        <taxon>Flavobacteriales</taxon>
        <taxon>Flavobacteriaceae</taxon>
        <taxon>Flavobacterium</taxon>
    </lineage>
</organism>
<feature type="chain" id="PRO_5015884343" evidence="2">
    <location>
        <begin position="20"/>
        <end position="152"/>
    </location>
</feature>
<dbReference type="InterPro" id="IPR037523">
    <property type="entry name" value="VOC_core"/>
</dbReference>
<dbReference type="InterPro" id="IPR029068">
    <property type="entry name" value="Glyas_Bleomycin-R_OHBP_Dase"/>
</dbReference>
<evidence type="ECO:0000256" key="2">
    <source>
        <dbReference type="SAM" id="SignalP"/>
    </source>
</evidence>
<comment type="caution">
    <text evidence="4">The sequence shown here is derived from an EMBL/GenBank/DDBJ whole genome shotgun (WGS) entry which is preliminary data.</text>
</comment>
<dbReference type="RefSeq" id="WP_111411294.1">
    <property type="nucleotide sequence ID" value="NZ_QKXH01000012.1"/>
</dbReference>
<dbReference type="InterPro" id="IPR004360">
    <property type="entry name" value="Glyas_Fos-R_dOase_dom"/>
</dbReference>
<dbReference type="SUPFAM" id="SSF54593">
    <property type="entry name" value="Glyoxalase/Bleomycin resistance protein/Dihydroxybiphenyl dioxygenase"/>
    <property type="match status" value="1"/>
</dbReference>
<dbReference type="InterPro" id="IPR018146">
    <property type="entry name" value="Glyoxalase_1_CS"/>
</dbReference>
<dbReference type="EMBL" id="QKXH01000012">
    <property type="protein sequence ID" value="PZX92231.1"/>
    <property type="molecule type" value="Genomic_DNA"/>
</dbReference>
<keyword evidence="5" id="KW-1185">Reference proteome</keyword>
<name>A0A2W7TPQ1_9FLAO</name>
<keyword evidence="1" id="KW-0479">Metal-binding</keyword>
<evidence type="ECO:0000313" key="4">
    <source>
        <dbReference type="EMBL" id="PZX92231.1"/>
    </source>
</evidence>
<dbReference type="PANTHER" id="PTHR36113">
    <property type="entry name" value="LYASE, PUTATIVE-RELATED-RELATED"/>
    <property type="match status" value="1"/>
</dbReference>
<evidence type="ECO:0000259" key="3">
    <source>
        <dbReference type="PROSITE" id="PS51819"/>
    </source>
</evidence>
<dbReference type="GO" id="GO:0046872">
    <property type="term" value="F:metal ion binding"/>
    <property type="evidence" value="ECO:0007669"/>
    <property type="project" value="UniProtKB-KW"/>
</dbReference>
<dbReference type="Pfam" id="PF00903">
    <property type="entry name" value="Glyoxalase"/>
    <property type="match status" value="1"/>
</dbReference>
<dbReference type="InterPro" id="IPR051332">
    <property type="entry name" value="Fosfomycin_Res_Enzymes"/>
</dbReference>
<protein>
    <submittedName>
        <fullName evidence="4">VOC family protein</fullName>
    </submittedName>
</protein>
<dbReference type="AlphaFoldDB" id="A0A2W7TPQ1"/>
<reference evidence="4 5" key="1">
    <citation type="submission" date="2018-06" db="EMBL/GenBank/DDBJ databases">
        <title>Flavobacterium sp IMCC34762, genome.</title>
        <authorList>
            <person name="Joung Y."/>
            <person name="Cho J."/>
            <person name="Song J."/>
        </authorList>
    </citation>
    <scope>NUCLEOTIDE SEQUENCE [LARGE SCALE GENOMIC DNA]</scope>
    <source>
        <strain evidence="4 5">IMCC34762</strain>
    </source>
</reference>
<feature type="domain" description="VOC" evidence="3">
    <location>
        <begin position="28"/>
        <end position="149"/>
    </location>
</feature>
<proteinExistence type="predicted"/>
<accession>A0A2W7TPQ1</accession>
<dbReference type="PROSITE" id="PS00934">
    <property type="entry name" value="GLYOXALASE_I_1"/>
    <property type="match status" value="1"/>
</dbReference>
<dbReference type="Gene3D" id="3.10.180.10">
    <property type="entry name" value="2,3-Dihydroxybiphenyl 1,2-Dioxygenase, domain 1"/>
    <property type="match status" value="1"/>
</dbReference>
<dbReference type="OrthoDB" id="192739at2"/>
<dbReference type="GO" id="GO:0004462">
    <property type="term" value="F:lactoylglutathione lyase activity"/>
    <property type="evidence" value="ECO:0007669"/>
    <property type="project" value="InterPro"/>
</dbReference>
<sequence length="152" mass="17479">MRKIFLFIIVLSFTTSIQAQENISFNFSFNHVSLSVKDLDSTCDFYKNTLGLQEITNRTKKEGIRWFSLGEGKELHLISTVKESVTINKAIHLGLTTPNFDSFVNKLDKLKLKYNDWEGNLNKITVRADGIKQIYLQDPNGYWIEVNSVAQK</sequence>
<dbReference type="PROSITE" id="PS51819">
    <property type="entry name" value="VOC"/>
    <property type="match status" value="1"/>
</dbReference>
<evidence type="ECO:0000256" key="1">
    <source>
        <dbReference type="ARBA" id="ARBA00022723"/>
    </source>
</evidence>
<feature type="signal peptide" evidence="2">
    <location>
        <begin position="1"/>
        <end position="19"/>
    </location>
</feature>
<keyword evidence="2" id="KW-0732">Signal</keyword>
<gene>
    <name evidence="4" type="ORF">DOS84_17000</name>
</gene>